<sequence length="297" mass="33901">MDDRGVLGPDDDGKDDDAVKSDSGATEPSEGVYVDDANYDGWNQFSDLEPYEGSQYDGSDDTASYSYDDRQLYSHDTGSDSENSDTFSSGRYLFAMRRGVRGGRGRGASMIGSRVDRPTTPAPNPEPTFMTAEEVIARISAGMEAETDEESSVESVDGEVEDDNTRRWRRLLEDSREAERYFRDQCNEAIAELEECREECDEVRDERDQYRVRAEELTEQIHDMRGQARRAQHELHVMEERIARLQRDVRQYYRERDLAEASRRRQEEAAALAIAEGRDPALDAARQMFRDAEGELE</sequence>
<keyword evidence="2" id="KW-1185">Reference proteome</keyword>
<evidence type="ECO:0000313" key="1">
    <source>
        <dbReference type="EMBL" id="KAI0026958.1"/>
    </source>
</evidence>
<comment type="caution">
    <text evidence="1">The sequence shown here is derived from an EMBL/GenBank/DDBJ whole genome shotgun (WGS) entry which is preliminary data.</text>
</comment>
<name>A0ACB8Q5W0_9AGAM</name>
<gene>
    <name evidence="1" type="ORF">K488DRAFT_91585</name>
</gene>
<dbReference type="EMBL" id="MU274078">
    <property type="protein sequence ID" value="KAI0026958.1"/>
    <property type="molecule type" value="Genomic_DNA"/>
</dbReference>
<evidence type="ECO:0000313" key="2">
    <source>
        <dbReference type="Proteomes" id="UP000814128"/>
    </source>
</evidence>
<reference evidence="1" key="1">
    <citation type="submission" date="2021-02" db="EMBL/GenBank/DDBJ databases">
        <authorList>
            <consortium name="DOE Joint Genome Institute"/>
            <person name="Ahrendt S."/>
            <person name="Looney B.P."/>
            <person name="Miyauchi S."/>
            <person name="Morin E."/>
            <person name="Drula E."/>
            <person name="Courty P.E."/>
            <person name="Chicoki N."/>
            <person name="Fauchery L."/>
            <person name="Kohler A."/>
            <person name="Kuo A."/>
            <person name="Labutti K."/>
            <person name="Pangilinan J."/>
            <person name="Lipzen A."/>
            <person name="Riley R."/>
            <person name="Andreopoulos W."/>
            <person name="He G."/>
            <person name="Johnson J."/>
            <person name="Barry K.W."/>
            <person name="Grigoriev I.V."/>
            <person name="Nagy L."/>
            <person name="Hibbett D."/>
            <person name="Henrissat B."/>
            <person name="Matheny P.B."/>
            <person name="Labbe J."/>
            <person name="Martin F."/>
        </authorList>
    </citation>
    <scope>NUCLEOTIDE SEQUENCE</scope>
    <source>
        <strain evidence="1">EC-137</strain>
    </source>
</reference>
<protein>
    <submittedName>
        <fullName evidence="1">Uncharacterized protein</fullName>
    </submittedName>
</protein>
<dbReference type="Proteomes" id="UP000814128">
    <property type="component" value="Unassembled WGS sequence"/>
</dbReference>
<proteinExistence type="predicted"/>
<organism evidence="1 2">
    <name type="scientific">Vararia minispora EC-137</name>
    <dbReference type="NCBI Taxonomy" id="1314806"/>
    <lineage>
        <taxon>Eukaryota</taxon>
        <taxon>Fungi</taxon>
        <taxon>Dikarya</taxon>
        <taxon>Basidiomycota</taxon>
        <taxon>Agaricomycotina</taxon>
        <taxon>Agaricomycetes</taxon>
        <taxon>Russulales</taxon>
        <taxon>Lachnocladiaceae</taxon>
        <taxon>Vararia</taxon>
    </lineage>
</organism>
<reference evidence="1" key="2">
    <citation type="journal article" date="2022" name="New Phytol.">
        <title>Evolutionary transition to the ectomycorrhizal habit in the genomes of a hyperdiverse lineage of mushroom-forming fungi.</title>
        <authorList>
            <person name="Looney B."/>
            <person name="Miyauchi S."/>
            <person name="Morin E."/>
            <person name="Drula E."/>
            <person name="Courty P.E."/>
            <person name="Kohler A."/>
            <person name="Kuo A."/>
            <person name="LaButti K."/>
            <person name="Pangilinan J."/>
            <person name="Lipzen A."/>
            <person name="Riley R."/>
            <person name="Andreopoulos W."/>
            <person name="He G."/>
            <person name="Johnson J."/>
            <person name="Nolan M."/>
            <person name="Tritt A."/>
            <person name="Barry K.W."/>
            <person name="Grigoriev I.V."/>
            <person name="Nagy L.G."/>
            <person name="Hibbett D."/>
            <person name="Henrissat B."/>
            <person name="Matheny P.B."/>
            <person name="Labbe J."/>
            <person name="Martin F.M."/>
        </authorList>
    </citation>
    <scope>NUCLEOTIDE SEQUENCE</scope>
    <source>
        <strain evidence="1">EC-137</strain>
    </source>
</reference>
<accession>A0ACB8Q5W0</accession>